<evidence type="ECO:0000313" key="2">
    <source>
        <dbReference type="Proteomes" id="UP000188318"/>
    </source>
</evidence>
<reference evidence="2" key="1">
    <citation type="journal article" date="2017" name="Genome Biol.">
        <title>Comparative genomics reveals high biological diversity and specific adaptations in the industrially and medically important fungal genus Aspergillus.</title>
        <authorList>
            <person name="de Vries R.P."/>
            <person name="Riley R."/>
            <person name="Wiebenga A."/>
            <person name="Aguilar-Osorio G."/>
            <person name="Amillis S."/>
            <person name="Uchima C.A."/>
            <person name="Anderluh G."/>
            <person name="Asadollahi M."/>
            <person name="Askin M."/>
            <person name="Barry K."/>
            <person name="Battaglia E."/>
            <person name="Bayram O."/>
            <person name="Benocci T."/>
            <person name="Braus-Stromeyer S.A."/>
            <person name="Caldana C."/>
            <person name="Canovas D."/>
            <person name="Cerqueira G.C."/>
            <person name="Chen F."/>
            <person name="Chen W."/>
            <person name="Choi C."/>
            <person name="Clum A."/>
            <person name="Dos Santos R.A."/>
            <person name="Damasio A.R."/>
            <person name="Diallinas G."/>
            <person name="Emri T."/>
            <person name="Fekete E."/>
            <person name="Flipphi M."/>
            <person name="Freyberg S."/>
            <person name="Gallo A."/>
            <person name="Gournas C."/>
            <person name="Habgood R."/>
            <person name="Hainaut M."/>
            <person name="Harispe M.L."/>
            <person name="Henrissat B."/>
            <person name="Hilden K.S."/>
            <person name="Hope R."/>
            <person name="Hossain A."/>
            <person name="Karabika E."/>
            <person name="Karaffa L."/>
            <person name="Karanyi Z."/>
            <person name="Krasevec N."/>
            <person name="Kuo A."/>
            <person name="Kusch H."/>
            <person name="LaButti K."/>
            <person name="Lagendijk E.L."/>
            <person name="Lapidus A."/>
            <person name="Levasseur A."/>
            <person name="Lindquist E."/>
            <person name="Lipzen A."/>
            <person name="Logrieco A.F."/>
            <person name="MacCabe A."/>
            <person name="Maekelae M.R."/>
            <person name="Malavazi I."/>
            <person name="Melin P."/>
            <person name="Meyer V."/>
            <person name="Mielnichuk N."/>
            <person name="Miskei M."/>
            <person name="Molnar A.P."/>
            <person name="Mule G."/>
            <person name="Ngan C.Y."/>
            <person name="Orejas M."/>
            <person name="Orosz E."/>
            <person name="Ouedraogo J.P."/>
            <person name="Overkamp K.M."/>
            <person name="Park H.-S."/>
            <person name="Perrone G."/>
            <person name="Piumi F."/>
            <person name="Punt P.J."/>
            <person name="Ram A.F."/>
            <person name="Ramon A."/>
            <person name="Rauscher S."/>
            <person name="Record E."/>
            <person name="Riano-Pachon D.M."/>
            <person name="Robert V."/>
            <person name="Roehrig J."/>
            <person name="Ruller R."/>
            <person name="Salamov A."/>
            <person name="Salih N.S."/>
            <person name="Samson R.A."/>
            <person name="Sandor E."/>
            <person name="Sanguinetti M."/>
            <person name="Schuetze T."/>
            <person name="Sepcic K."/>
            <person name="Shelest E."/>
            <person name="Sherlock G."/>
            <person name="Sophianopoulou V."/>
            <person name="Squina F.M."/>
            <person name="Sun H."/>
            <person name="Susca A."/>
            <person name="Todd R.B."/>
            <person name="Tsang A."/>
            <person name="Unkles S.E."/>
            <person name="van de Wiele N."/>
            <person name="van Rossen-Uffink D."/>
            <person name="Oliveira J.V."/>
            <person name="Vesth T.C."/>
            <person name="Visser J."/>
            <person name="Yu J.-H."/>
            <person name="Zhou M."/>
            <person name="Andersen M.R."/>
            <person name="Archer D.B."/>
            <person name="Baker S.E."/>
            <person name="Benoit I."/>
            <person name="Brakhage A.A."/>
            <person name="Braus G.H."/>
            <person name="Fischer R."/>
            <person name="Frisvad J.C."/>
            <person name="Goldman G.H."/>
            <person name="Houbraken J."/>
            <person name="Oakley B."/>
            <person name="Pocsi I."/>
            <person name="Scazzocchio C."/>
            <person name="Seiboth B."/>
            <person name="vanKuyk P.A."/>
            <person name="Wortman J."/>
            <person name="Dyer P.S."/>
            <person name="Grigoriev I.V."/>
        </authorList>
    </citation>
    <scope>NUCLEOTIDE SEQUENCE [LARGE SCALE GENOMIC DNA]</scope>
    <source>
        <strain evidence="2">ITEM 5010</strain>
    </source>
</reference>
<proteinExistence type="predicted"/>
<dbReference type="AlphaFoldDB" id="A0A1R3RFV6"/>
<protein>
    <submittedName>
        <fullName evidence="1">Uncharacterized protein</fullName>
    </submittedName>
</protein>
<organism evidence="1 2">
    <name type="scientific">Aspergillus carbonarius (strain ITEM 5010)</name>
    <dbReference type="NCBI Taxonomy" id="602072"/>
    <lineage>
        <taxon>Eukaryota</taxon>
        <taxon>Fungi</taxon>
        <taxon>Dikarya</taxon>
        <taxon>Ascomycota</taxon>
        <taxon>Pezizomycotina</taxon>
        <taxon>Eurotiomycetes</taxon>
        <taxon>Eurotiomycetidae</taxon>
        <taxon>Eurotiales</taxon>
        <taxon>Aspergillaceae</taxon>
        <taxon>Aspergillus</taxon>
        <taxon>Aspergillus subgen. Circumdati</taxon>
    </lineage>
</organism>
<keyword evidence="2" id="KW-1185">Reference proteome</keyword>
<dbReference type="OrthoDB" id="4500473at2759"/>
<dbReference type="OMA" id="YVLAPRW"/>
<name>A0A1R3RFV6_ASPC5</name>
<dbReference type="VEuPathDB" id="FungiDB:ASPCADRAFT_209299"/>
<gene>
    <name evidence="1" type="ORF">ASPCADRAFT_209299</name>
</gene>
<sequence>MHHRVYTYVLAPRWDFRPDGPIALGNIIVDPFRPHRVLSKPDPTVSSPEIETVVETEWELHQERELGVKTSIWTHFLEAMGVDLGLESTKSLSAEYNVESLTTSYFKEEPSAEEITRRTQDPKVRELMRLDSPFSKPVYMVTGIKIAKGFRASEGHSRSREANGGASAGTAGTVIGDITVGTDNKIFVKQSDKRQGKSENDIVFAYQLMKIVPKGWKRKAFDVQDFYPKAAVLLDNAEVQNGVDVSFATAADFAEGGHVEVKYNMAELTDSHGTVKCVTVRG</sequence>
<dbReference type="Proteomes" id="UP000188318">
    <property type="component" value="Unassembled WGS sequence"/>
</dbReference>
<accession>A0A1R3RFV6</accession>
<dbReference type="EMBL" id="KV907504">
    <property type="protein sequence ID" value="OOF93370.1"/>
    <property type="molecule type" value="Genomic_DNA"/>
</dbReference>
<evidence type="ECO:0000313" key="1">
    <source>
        <dbReference type="EMBL" id="OOF93370.1"/>
    </source>
</evidence>